<dbReference type="EC" id="2.7.7.70" evidence="2"/>
<evidence type="ECO:0000256" key="2">
    <source>
        <dbReference type="ARBA" id="ARBA00012519"/>
    </source>
</evidence>
<evidence type="ECO:0000256" key="7">
    <source>
        <dbReference type="ARBA" id="ARBA00023277"/>
    </source>
</evidence>
<protein>
    <recommendedName>
        <fullName evidence="2">D-glycero-beta-D-manno-heptose 1-phosphate adenylyltransferase</fullName>
        <ecNumber evidence="2">2.7.7.70</ecNumber>
    </recommendedName>
</protein>
<dbReference type="InterPro" id="IPR003010">
    <property type="entry name" value="C-N_Hydrolase"/>
</dbReference>
<feature type="domain" description="CN hydrolase" evidence="9">
    <location>
        <begin position="8"/>
        <end position="243"/>
    </location>
</feature>
<keyword evidence="5" id="KW-0547">Nucleotide-binding</keyword>
<dbReference type="Gene3D" id="3.60.110.10">
    <property type="entry name" value="Carbon-nitrogen hydrolase"/>
    <property type="match status" value="1"/>
</dbReference>
<dbReference type="InterPro" id="IPR011914">
    <property type="entry name" value="RfaE_dom_II"/>
</dbReference>
<keyword evidence="6" id="KW-0067">ATP-binding</keyword>
<dbReference type="GO" id="GO:0016779">
    <property type="term" value="F:nucleotidyltransferase activity"/>
    <property type="evidence" value="ECO:0007669"/>
    <property type="project" value="UniProtKB-KW"/>
</dbReference>
<dbReference type="Gene3D" id="3.40.50.620">
    <property type="entry name" value="HUPs"/>
    <property type="match status" value="1"/>
</dbReference>
<dbReference type="AlphaFoldDB" id="A0A7U3YPI4"/>
<evidence type="ECO:0000256" key="1">
    <source>
        <dbReference type="ARBA" id="ARBA00010613"/>
    </source>
</evidence>
<dbReference type="GO" id="GO:0005524">
    <property type="term" value="F:ATP binding"/>
    <property type="evidence" value="ECO:0007669"/>
    <property type="project" value="UniProtKB-KW"/>
</dbReference>
<dbReference type="PROSITE" id="PS50263">
    <property type="entry name" value="CN_HYDROLASE"/>
    <property type="match status" value="1"/>
</dbReference>
<dbReference type="Pfam" id="PF01467">
    <property type="entry name" value="CTP_transf_like"/>
    <property type="match status" value="1"/>
</dbReference>
<keyword evidence="7" id="KW-0119">Carbohydrate metabolism</keyword>
<gene>
    <name evidence="10" type="ordered locus">Despr_3011</name>
</gene>
<evidence type="ECO:0000256" key="4">
    <source>
        <dbReference type="ARBA" id="ARBA00022695"/>
    </source>
</evidence>
<organism evidence="10 11">
    <name type="scientific">Desulfobulbus propionicus (strain ATCC 33891 / DSM 2032 / VKM B-1956 / 1pr3)</name>
    <dbReference type="NCBI Taxonomy" id="577650"/>
    <lineage>
        <taxon>Bacteria</taxon>
        <taxon>Pseudomonadati</taxon>
        <taxon>Thermodesulfobacteriota</taxon>
        <taxon>Desulfobulbia</taxon>
        <taxon>Desulfobulbales</taxon>
        <taxon>Desulfobulbaceae</taxon>
        <taxon>Desulfobulbus</taxon>
    </lineage>
</organism>
<evidence type="ECO:0000256" key="8">
    <source>
        <dbReference type="ARBA" id="ARBA00047428"/>
    </source>
</evidence>
<dbReference type="InterPro" id="IPR004821">
    <property type="entry name" value="Cyt_trans-like"/>
</dbReference>
<dbReference type="InterPro" id="IPR036526">
    <property type="entry name" value="C-N_Hydrolase_sf"/>
</dbReference>
<keyword evidence="11" id="KW-1185">Reference proteome</keyword>
<dbReference type="PANTHER" id="PTHR23088">
    <property type="entry name" value="NITRILASE-RELATED"/>
    <property type="match status" value="1"/>
</dbReference>
<dbReference type="SUPFAM" id="SSF52374">
    <property type="entry name" value="Nucleotidylyl transferase"/>
    <property type="match status" value="1"/>
</dbReference>
<evidence type="ECO:0000259" key="9">
    <source>
        <dbReference type="PROSITE" id="PS50263"/>
    </source>
</evidence>
<comment type="similarity">
    <text evidence="1">Belongs to the carbon-nitrogen hydrolase superfamily. NIT1/NIT2 family.</text>
</comment>
<evidence type="ECO:0000256" key="5">
    <source>
        <dbReference type="ARBA" id="ARBA00022741"/>
    </source>
</evidence>
<dbReference type="EMBL" id="CP002364">
    <property type="protein sequence ID" value="ADW19144.1"/>
    <property type="molecule type" value="Genomic_DNA"/>
</dbReference>
<dbReference type="GO" id="GO:0016773">
    <property type="term" value="F:phosphotransferase activity, alcohol group as acceptor"/>
    <property type="evidence" value="ECO:0007669"/>
    <property type="project" value="InterPro"/>
</dbReference>
<dbReference type="InterPro" id="IPR001110">
    <property type="entry name" value="UPF0012_CS"/>
</dbReference>
<dbReference type="Pfam" id="PF00795">
    <property type="entry name" value="CN_hydrolase"/>
    <property type="match status" value="1"/>
</dbReference>
<dbReference type="InterPro" id="IPR014729">
    <property type="entry name" value="Rossmann-like_a/b/a_fold"/>
</dbReference>
<dbReference type="Proteomes" id="UP000006365">
    <property type="component" value="Chromosome"/>
</dbReference>
<dbReference type="PROSITE" id="PS01227">
    <property type="entry name" value="UPF0012"/>
    <property type="match status" value="1"/>
</dbReference>
<dbReference type="GO" id="GO:0005975">
    <property type="term" value="P:carbohydrate metabolic process"/>
    <property type="evidence" value="ECO:0007669"/>
    <property type="project" value="InterPro"/>
</dbReference>
<dbReference type="PANTHER" id="PTHR23088:SF27">
    <property type="entry name" value="DEAMINATED GLUTATHIONE AMIDASE"/>
    <property type="match status" value="1"/>
</dbReference>
<evidence type="ECO:0000313" key="11">
    <source>
        <dbReference type="Proteomes" id="UP000006365"/>
    </source>
</evidence>
<dbReference type="KEGG" id="dpr:Despr_3011"/>
<evidence type="ECO:0000256" key="3">
    <source>
        <dbReference type="ARBA" id="ARBA00022679"/>
    </source>
</evidence>
<keyword evidence="3" id="KW-0808">Transferase</keyword>
<proteinExistence type="inferred from homology"/>
<reference evidence="10 11" key="1">
    <citation type="journal article" date="2011" name="Stand. Genomic Sci.">
        <title>Complete genome sequence of Desulfobulbus propionicus type strain (1pr3).</title>
        <authorList>
            <person name="Pagani I."/>
            <person name="Lapidus A."/>
            <person name="Nolan M."/>
            <person name="Lucas S."/>
            <person name="Hammon N."/>
            <person name="Deshpande S."/>
            <person name="Cheng J.F."/>
            <person name="Chertkov O."/>
            <person name="Davenport K."/>
            <person name="Tapia R."/>
            <person name="Han C."/>
            <person name="Goodwin L."/>
            <person name="Pitluck S."/>
            <person name="Liolios K."/>
            <person name="Mavromatis K."/>
            <person name="Ivanova N."/>
            <person name="Mikhailova N."/>
            <person name="Pati A."/>
            <person name="Chen A."/>
            <person name="Palaniappan K."/>
            <person name="Land M."/>
            <person name="Hauser L."/>
            <person name="Chang Y.J."/>
            <person name="Jeffries C.D."/>
            <person name="Detter J.C."/>
            <person name="Brambilla E."/>
            <person name="Kannan K.P."/>
            <person name="Djao O.D."/>
            <person name="Rohde M."/>
            <person name="Pukall R."/>
            <person name="Spring S."/>
            <person name="Goker M."/>
            <person name="Sikorski J."/>
            <person name="Woyke T."/>
            <person name="Bristow J."/>
            <person name="Eisen J.A."/>
            <person name="Markowitz V."/>
            <person name="Hugenholtz P."/>
            <person name="Kyrpides N.C."/>
            <person name="Klenk H.P."/>
        </authorList>
    </citation>
    <scope>NUCLEOTIDE SEQUENCE [LARGE SCALE GENOMIC DNA]</scope>
    <source>
        <strain evidence="11">ATCC 33891 / DSM 2032 / 1pr3</strain>
    </source>
</reference>
<evidence type="ECO:0000256" key="6">
    <source>
        <dbReference type="ARBA" id="ARBA00022840"/>
    </source>
</evidence>
<dbReference type="RefSeq" id="WP_015725669.1">
    <property type="nucleotide sequence ID" value="NC_014972.1"/>
</dbReference>
<keyword evidence="4" id="KW-0548">Nucleotidyltransferase</keyword>
<evidence type="ECO:0000313" key="10">
    <source>
        <dbReference type="EMBL" id="ADW19144.1"/>
    </source>
</evidence>
<dbReference type="NCBIfam" id="TIGR02199">
    <property type="entry name" value="rfaE_dom_II"/>
    <property type="match status" value="1"/>
</dbReference>
<dbReference type="NCBIfam" id="TIGR00125">
    <property type="entry name" value="cyt_tran_rel"/>
    <property type="match status" value="1"/>
</dbReference>
<dbReference type="SUPFAM" id="SSF56317">
    <property type="entry name" value="Carbon-nitrogen hydrolase"/>
    <property type="match status" value="1"/>
</dbReference>
<accession>A0A7U3YPI4</accession>
<comment type="catalytic activity">
    <reaction evidence="8">
        <text>D-glycero-beta-D-manno-heptose 1-phosphate + ATP + H(+) = ADP-D-glycero-beta-D-manno-heptose + diphosphate</text>
        <dbReference type="Rhea" id="RHEA:27465"/>
        <dbReference type="ChEBI" id="CHEBI:15378"/>
        <dbReference type="ChEBI" id="CHEBI:30616"/>
        <dbReference type="ChEBI" id="CHEBI:33019"/>
        <dbReference type="ChEBI" id="CHEBI:59967"/>
        <dbReference type="ChEBI" id="CHEBI:61593"/>
        <dbReference type="EC" id="2.7.7.70"/>
    </reaction>
</comment>
<sequence>MTAPSLFPAVACVQFPIALAAVERNIAQAEQLIDRYGPAPGALVLLPEMWATGFDYPRTAQLGQRTPEALEAMERMAARHQVYVAGSLTELDTNGGRPYNTLFVAGPRGVVGKLSKQHLFAFWQEDRFYQGGEAAPLLRTAHGPLAGLICYDLRFPDVARSQVFAGGQLLAVSAEWPLSRLDHWQALLRARAIENQVYVAAANGCGCTGGMEMAGHSMIIGPDGAVLKAAATEATVIGCALAPGTVDEQRRRFFPAGDRPWVRPDRDKIRALEPLLAELALIRRHGSRIAFTNGCFDILHAGHVSYLEHARRTADCLVVGLNTDSSVRMLKGPGRPMNHEADRARVLAALGCVDFVVLFAEETPIDLITAILPEVLVKGADYAEDQIVGAAEVKDAGGRVVRIPFEHNRSTTGLIEKIRTSS</sequence>
<name>A0A7U3YPI4_DESPD</name>